<sequence>MVCNPLSRLINYSLFIILFSLCLHRSSEHINAISIMDLGGFH</sequence>
<name>A0A8S5PLK8_9CAUD</name>
<dbReference type="EMBL" id="BK015450">
    <property type="protein sequence ID" value="DAE07461.1"/>
    <property type="molecule type" value="Genomic_DNA"/>
</dbReference>
<accession>A0A8S5PLK8</accession>
<reference evidence="1" key="1">
    <citation type="journal article" date="2021" name="Proc. Natl. Acad. Sci. U.S.A.">
        <title>A Catalog of Tens of Thousands of Viruses from Human Metagenomes Reveals Hidden Associations with Chronic Diseases.</title>
        <authorList>
            <person name="Tisza M.J."/>
            <person name="Buck C.B."/>
        </authorList>
    </citation>
    <scope>NUCLEOTIDE SEQUENCE</scope>
    <source>
        <strain evidence="1">CtRcp9</strain>
    </source>
</reference>
<protein>
    <submittedName>
        <fullName evidence="1">Uncharacterized protein</fullName>
    </submittedName>
</protein>
<proteinExistence type="predicted"/>
<evidence type="ECO:0000313" key="1">
    <source>
        <dbReference type="EMBL" id="DAE07461.1"/>
    </source>
</evidence>
<organism evidence="1">
    <name type="scientific">Siphoviridae sp. ctRcp9</name>
    <dbReference type="NCBI Taxonomy" id="2825504"/>
    <lineage>
        <taxon>Viruses</taxon>
        <taxon>Duplodnaviria</taxon>
        <taxon>Heunggongvirae</taxon>
        <taxon>Uroviricota</taxon>
        <taxon>Caudoviricetes</taxon>
    </lineage>
</organism>